<dbReference type="Gene3D" id="3.30.420.10">
    <property type="entry name" value="Ribonuclease H-like superfamily/Ribonuclease H"/>
    <property type="match status" value="1"/>
</dbReference>
<accession>A0A9Q5ZG06</accession>
<evidence type="ECO:0000313" key="1">
    <source>
        <dbReference type="EMBL" id="PHK06717.1"/>
    </source>
</evidence>
<proteinExistence type="predicted"/>
<dbReference type="GeneID" id="57094415"/>
<name>A0A9Q5ZG06_NOSLI</name>
<sequence>MIYFLDCEFIENGTTIDLIDIGITTLNGKETYLLNWDCDYSKASDWVKENVLVNLPPKPDKPGERWLRKQDMASIIKDFVAFNSDNNKPEFWGEWCSYDWVAFCQIFGTMMDDLPSGFPMYCNDIIQFSETHLGIPANQLPPSLETPGHHNGLLGARTVKMRWAWLVSKQCGNA</sequence>
<dbReference type="InterPro" id="IPR036397">
    <property type="entry name" value="RNaseH_sf"/>
</dbReference>
<reference evidence="1 2" key="1">
    <citation type="submission" date="2015-02" db="EMBL/GenBank/DDBJ databases">
        <title>Nostoc linckia genome annotation.</title>
        <authorList>
            <person name="Zhou Z."/>
        </authorList>
    </citation>
    <scope>NUCLEOTIDE SEQUENCE [LARGE SCALE GENOMIC DNA]</scope>
    <source>
        <strain evidence="2">z8</strain>
    </source>
</reference>
<comment type="caution">
    <text evidence="1">The sequence shown here is derived from an EMBL/GenBank/DDBJ whole genome shotgun (WGS) entry which is preliminary data.</text>
</comment>
<dbReference type="EMBL" id="LAHD01000005">
    <property type="protein sequence ID" value="PHK06717.1"/>
    <property type="molecule type" value="Genomic_DNA"/>
</dbReference>
<protein>
    <submittedName>
        <fullName evidence="1">Uncharacterized protein</fullName>
    </submittedName>
</protein>
<evidence type="ECO:0000313" key="2">
    <source>
        <dbReference type="Proteomes" id="UP000222310"/>
    </source>
</evidence>
<gene>
    <name evidence="1" type="ORF">VF08_02980</name>
</gene>
<dbReference type="AlphaFoldDB" id="A0A9Q5ZG06"/>
<dbReference type="RefSeq" id="WP_180267704.1">
    <property type="nucleotide sequence ID" value="NZ_LAHD01000005.1"/>
</dbReference>
<dbReference type="Proteomes" id="UP000222310">
    <property type="component" value="Unassembled WGS sequence"/>
</dbReference>
<organism evidence="1 2">
    <name type="scientific">Nostoc linckia z8</name>
    <dbReference type="NCBI Taxonomy" id="1628746"/>
    <lineage>
        <taxon>Bacteria</taxon>
        <taxon>Bacillati</taxon>
        <taxon>Cyanobacteriota</taxon>
        <taxon>Cyanophyceae</taxon>
        <taxon>Nostocales</taxon>
        <taxon>Nostocaceae</taxon>
        <taxon>Nostoc</taxon>
    </lineage>
</organism>
<dbReference type="GO" id="GO:0003676">
    <property type="term" value="F:nucleic acid binding"/>
    <property type="evidence" value="ECO:0007669"/>
    <property type="project" value="InterPro"/>
</dbReference>